<dbReference type="Gene3D" id="3.30.9.10">
    <property type="entry name" value="D-Amino Acid Oxidase, subunit A, domain 2"/>
    <property type="match status" value="1"/>
</dbReference>
<protein>
    <submittedName>
        <fullName evidence="3">Glycine/D-amino acid oxidase</fullName>
    </submittedName>
</protein>
<proteinExistence type="predicted"/>
<dbReference type="STRING" id="640948.SAMN05216238_105156"/>
<dbReference type="EMBL" id="FOMR01000005">
    <property type="protein sequence ID" value="SFD88961.1"/>
    <property type="molecule type" value="Genomic_DNA"/>
</dbReference>
<dbReference type="Pfam" id="PF01266">
    <property type="entry name" value="DAO"/>
    <property type="match status" value="1"/>
</dbReference>
<dbReference type="GO" id="GO:0005737">
    <property type="term" value="C:cytoplasm"/>
    <property type="evidence" value="ECO:0007669"/>
    <property type="project" value="TreeGrafter"/>
</dbReference>
<accession>A0A1I1W1E9</accession>
<dbReference type="GO" id="GO:0032981">
    <property type="term" value="P:mitochondrial respiratory chain complex I assembly"/>
    <property type="evidence" value="ECO:0007669"/>
    <property type="project" value="TreeGrafter"/>
</dbReference>
<dbReference type="RefSeq" id="WP_090084382.1">
    <property type="nucleotide sequence ID" value="NZ_FOMR01000005.1"/>
</dbReference>
<gene>
    <name evidence="3" type="ORF">SAMN05216238_105156</name>
</gene>
<dbReference type="AlphaFoldDB" id="A0A1I1W1E9"/>
<dbReference type="SUPFAM" id="SSF51905">
    <property type="entry name" value="FAD/NAD(P)-binding domain"/>
    <property type="match status" value="1"/>
</dbReference>
<organism evidence="3 4">
    <name type="scientific">Lentibacillus persicus</name>
    <dbReference type="NCBI Taxonomy" id="640948"/>
    <lineage>
        <taxon>Bacteria</taxon>
        <taxon>Bacillati</taxon>
        <taxon>Bacillota</taxon>
        <taxon>Bacilli</taxon>
        <taxon>Bacillales</taxon>
        <taxon>Bacillaceae</taxon>
        <taxon>Lentibacillus</taxon>
    </lineage>
</organism>
<reference evidence="4" key="1">
    <citation type="submission" date="2016-10" db="EMBL/GenBank/DDBJ databases">
        <authorList>
            <person name="Varghese N."/>
            <person name="Submissions S."/>
        </authorList>
    </citation>
    <scope>NUCLEOTIDE SEQUENCE [LARGE SCALE GENOMIC DNA]</scope>
    <source>
        <strain evidence="4">DSM 22530</strain>
    </source>
</reference>
<evidence type="ECO:0000313" key="3">
    <source>
        <dbReference type="EMBL" id="SFD88961.1"/>
    </source>
</evidence>
<dbReference type="OrthoDB" id="9794226at2"/>
<keyword evidence="4" id="KW-1185">Reference proteome</keyword>
<feature type="domain" description="FAD dependent oxidoreductase" evidence="2">
    <location>
        <begin position="6"/>
        <end position="357"/>
    </location>
</feature>
<sequence length="388" mass="43328">MKKQCDIIIVGGGVIGSSIAFNLLNDGYDGDIMIFEKDNVYKYASTPRSAGGLRQLFTTEVNIQISRYGLQKYKTFAEDMAIGTEKAEIDFKQRGYLFLARGENVSQLQKQLQLQHKHGVPSELLAKEELSSIIPELITDDLQGGLYCAEDGYLDPYSVMQGYIKKAKELGAEYVYDEVETILTERGEVTGVRLKKGDVYKAPIVINCAGPWAHELSEKIGLPLPIVPLKRQIIQFDIAEPLERYLPLTIDPAGVYFRHEGNSLITGLAEKVNPGIDFRWKRSLFEDQLWPVLAARIPNFERAKINNGWAGIYSHNTKDQNAIIGEHPELNGYYMACGFSGHGMQQAPAVGKGLSEMIRTGRFETLDLSPLQFERFATNKLVVEGAVV</sequence>
<dbReference type="InterPro" id="IPR006076">
    <property type="entry name" value="FAD-dep_OxRdtase"/>
</dbReference>
<name>A0A1I1W1E9_9BACI</name>
<dbReference type="InterPro" id="IPR036188">
    <property type="entry name" value="FAD/NAD-bd_sf"/>
</dbReference>
<keyword evidence="1" id="KW-0560">Oxidoreductase</keyword>
<dbReference type="Gene3D" id="3.50.50.60">
    <property type="entry name" value="FAD/NAD(P)-binding domain"/>
    <property type="match status" value="1"/>
</dbReference>
<dbReference type="PANTHER" id="PTHR13847:SF287">
    <property type="entry name" value="FAD-DEPENDENT OXIDOREDUCTASE DOMAIN-CONTAINING PROTEIN 1"/>
    <property type="match status" value="1"/>
</dbReference>
<dbReference type="GO" id="GO:0016491">
    <property type="term" value="F:oxidoreductase activity"/>
    <property type="evidence" value="ECO:0007669"/>
    <property type="project" value="UniProtKB-KW"/>
</dbReference>
<evidence type="ECO:0000256" key="1">
    <source>
        <dbReference type="ARBA" id="ARBA00023002"/>
    </source>
</evidence>
<dbReference type="Proteomes" id="UP000199474">
    <property type="component" value="Unassembled WGS sequence"/>
</dbReference>
<evidence type="ECO:0000259" key="2">
    <source>
        <dbReference type="Pfam" id="PF01266"/>
    </source>
</evidence>
<dbReference type="PANTHER" id="PTHR13847">
    <property type="entry name" value="SARCOSINE DEHYDROGENASE-RELATED"/>
    <property type="match status" value="1"/>
</dbReference>
<evidence type="ECO:0000313" key="4">
    <source>
        <dbReference type="Proteomes" id="UP000199474"/>
    </source>
</evidence>